<proteinExistence type="predicted"/>
<name>A0A0G1TS16_9BACT</name>
<reference evidence="1 2" key="1">
    <citation type="journal article" date="2015" name="Nature">
        <title>rRNA introns, odd ribosomes, and small enigmatic genomes across a large radiation of phyla.</title>
        <authorList>
            <person name="Brown C.T."/>
            <person name="Hug L.A."/>
            <person name="Thomas B.C."/>
            <person name="Sharon I."/>
            <person name="Castelle C.J."/>
            <person name="Singh A."/>
            <person name="Wilkins M.J."/>
            <person name="Williams K.H."/>
            <person name="Banfield J.F."/>
        </authorList>
    </citation>
    <scope>NUCLEOTIDE SEQUENCE [LARGE SCALE GENOMIC DNA]</scope>
</reference>
<protein>
    <submittedName>
        <fullName evidence="1">Uncharacterized protein</fullName>
    </submittedName>
</protein>
<dbReference type="Proteomes" id="UP000034607">
    <property type="component" value="Unassembled WGS sequence"/>
</dbReference>
<comment type="caution">
    <text evidence="1">The sequence shown here is derived from an EMBL/GenBank/DDBJ whole genome shotgun (WGS) entry which is preliminary data.</text>
</comment>
<organism evidence="1 2">
    <name type="scientific">Candidatus Amesbacteria bacterium GW2011_GWA2_47_11</name>
    <dbReference type="NCBI Taxonomy" id="1618357"/>
    <lineage>
        <taxon>Bacteria</taxon>
        <taxon>Candidatus Amesiibacteriota</taxon>
    </lineage>
</organism>
<dbReference type="AlphaFoldDB" id="A0A0G1TS16"/>
<dbReference type="EMBL" id="LCNM01000001">
    <property type="protein sequence ID" value="KKU56973.1"/>
    <property type="molecule type" value="Genomic_DNA"/>
</dbReference>
<evidence type="ECO:0000313" key="2">
    <source>
        <dbReference type="Proteomes" id="UP000034607"/>
    </source>
</evidence>
<sequence length="121" mass="13816">MEKIPQGEIPQFGYKLFAFVTPRGKARPVFVGEVAEKSSDLKAIVNKVLPKEDRDRQYEKSGYYVGLPNWRVEVGSDFEISVLNRYLRDCNTTGMPFQSVVQYLHIKGYEIPGITTNILDL</sequence>
<accession>A0A0G1TS16</accession>
<evidence type="ECO:0000313" key="1">
    <source>
        <dbReference type="EMBL" id="KKU56973.1"/>
    </source>
</evidence>
<gene>
    <name evidence="1" type="ORF">UX78_C0001G0026</name>
</gene>